<keyword evidence="5 7" id="KW-1133">Transmembrane helix</keyword>
<dbReference type="SUPFAM" id="SSF90123">
    <property type="entry name" value="ABC transporter transmembrane region"/>
    <property type="match status" value="1"/>
</dbReference>
<protein>
    <submittedName>
        <fullName evidence="10">ATP-binding cassette, subfamily B</fullName>
    </submittedName>
</protein>
<dbReference type="EMBL" id="LT629758">
    <property type="protein sequence ID" value="SDS30113.1"/>
    <property type="molecule type" value="Genomic_DNA"/>
</dbReference>
<dbReference type="Pfam" id="PF00005">
    <property type="entry name" value="ABC_tran"/>
    <property type="match status" value="1"/>
</dbReference>
<dbReference type="SUPFAM" id="SSF52540">
    <property type="entry name" value="P-loop containing nucleoside triphosphate hydrolases"/>
    <property type="match status" value="1"/>
</dbReference>
<evidence type="ECO:0000256" key="6">
    <source>
        <dbReference type="ARBA" id="ARBA00023136"/>
    </source>
</evidence>
<evidence type="ECO:0000256" key="2">
    <source>
        <dbReference type="ARBA" id="ARBA00022692"/>
    </source>
</evidence>
<accession>A0A1H1R346</accession>
<evidence type="ECO:0000256" key="4">
    <source>
        <dbReference type="ARBA" id="ARBA00022840"/>
    </source>
</evidence>
<dbReference type="SMART" id="SM00382">
    <property type="entry name" value="AAA"/>
    <property type="match status" value="1"/>
</dbReference>
<evidence type="ECO:0000256" key="3">
    <source>
        <dbReference type="ARBA" id="ARBA00022741"/>
    </source>
</evidence>
<dbReference type="InterPro" id="IPR027417">
    <property type="entry name" value="P-loop_NTPase"/>
</dbReference>
<reference evidence="10 11" key="1">
    <citation type="submission" date="2016-10" db="EMBL/GenBank/DDBJ databases">
        <authorList>
            <person name="de Groot N.N."/>
        </authorList>
    </citation>
    <scope>NUCLEOTIDE SEQUENCE [LARGE SCALE GENOMIC DNA]</scope>
    <source>
        <strain evidence="10 11">DSM 43941</strain>
    </source>
</reference>
<keyword evidence="2 7" id="KW-0812">Transmembrane</keyword>
<dbReference type="PROSITE" id="PS50893">
    <property type="entry name" value="ABC_TRANSPORTER_2"/>
    <property type="match status" value="1"/>
</dbReference>
<feature type="transmembrane region" description="Helical" evidence="7">
    <location>
        <begin position="147"/>
        <end position="174"/>
    </location>
</feature>
<gene>
    <name evidence="10" type="ORF">SAMN04489716_0480</name>
</gene>
<dbReference type="GO" id="GO:0005524">
    <property type="term" value="F:ATP binding"/>
    <property type="evidence" value="ECO:0007669"/>
    <property type="project" value="UniProtKB-KW"/>
</dbReference>
<dbReference type="PROSITE" id="PS00211">
    <property type="entry name" value="ABC_TRANSPORTER_1"/>
    <property type="match status" value="1"/>
</dbReference>
<dbReference type="InterPro" id="IPR003439">
    <property type="entry name" value="ABC_transporter-like_ATP-bd"/>
</dbReference>
<feature type="transmembrane region" description="Helical" evidence="7">
    <location>
        <begin position="28"/>
        <end position="48"/>
    </location>
</feature>
<name>A0A1H1R346_9ACTN</name>
<keyword evidence="6 7" id="KW-0472">Membrane</keyword>
<feature type="transmembrane region" description="Helical" evidence="7">
    <location>
        <begin position="60"/>
        <end position="82"/>
    </location>
</feature>
<dbReference type="PROSITE" id="PS50929">
    <property type="entry name" value="ABC_TM1F"/>
    <property type="match status" value="1"/>
</dbReference>
<dbReference type="PANTHER" id="PTHR43394:SF1">
    <property type="entry name" value="ATP-BINDING CASSETTE SUB-FAMILY B MEMBER 10, MITOCHONDRIAL"/>
    <property type="match status" value="1"/>
</dbReference>
<evidence type="ECO:0000259" key="8">
    <source>
        <dbReference type="PROSITE" id="PS50893"/>
    </source>
</evidence>
<dbReference type="GO" id="GO:0005886">
    <property type="term" value="C:plasma membrane"/>
    <property type="evidence" value="ECO:0007669"/>
    <property type="project" value="UniProtKB-SubCell"/>
</dbReference>
<evidence type="ECO:0000259" key="9">
    <source>
        <dbReference type="PROSITE" id="PS50929"/>
    </source>
</evidence>
<feature type="transmembrane region" description="Helical" evidence="7">
    <location>
        <begin position="249"/>
        <end position="268"/>
    </location>
</feature>
<feature type="domain" description="ABC transporter" evidence="8">
    <location>
        <begin position="340"/>
        <end position="596"/>
    </location>
</feature>
<evidence type="ECO:0000313" key="10">
    <source>
        <dbReference type="EMBL" id="SDS30113.1"/>
    </source>
</evidence>
<feature type="domain" description="ABC transmembrane type-1" evidence="9">
    <location>
        <begin position="27"/>
        <end position="299"/>
    </location>
</feature>
<evidence type="ECO:0000256" key="5">
    <source>
        <dbReference type="ARBA" id="ARBA00022989"/>
    </source>
</evidence>
<dbReference type="InterPro" id="IPR017871">
    <property type="entry name" value="ABC_transporter-like_CS"/>
</dbReference>
<evidence type="ECO:0000256" key="1">
    <source>
        <dbReference type="ARBA" id="ARBA00004651"/>
    </source>
</evidence>
<dbReference type="GO" id="GO:0016887">
    <property type="term" value="F:ATP hydrolysis activity"/>
    <property type="evidence" value="ECO:0007669"/>
    <property type="project" value="InterPro"/>
</dbReference>
<sequence length="607" mass="65140">MAGLRSAAAQATSLTVRAAPAVVAGYLLVAVLESAAPVATAWLTKLILDGLTAGSGVPLGLIGGLAATGVVAGLAGPAGGYLRVELGRRVRLHATDVLFAATERFTGLSRFENPRFLDRLRLAQQGVDSSPDFVTGLFGLGRGTLTLIGFVAALLVLSPIMTGIVLAAGVPMLVIEILLSRRRAAVTWQVGPTERRELFYRTLLTDVDAAKEIRLFGSGSFLRARMTTERKTADRVHRRMELRTLRAEGLLAALTAVIAGGGLFWAVLAAVRGALTVGDVSMFVAAVVGVQGALRSVVSELAATHHSLLLFGHYRAVVHAGPDLPEPAHSRELPELRQGLRLRDVWFRYGDDHPWILRGVDLFIPHGSTVALVGLNGAGKSTLVKLLCRFYDPQQGSITWDGVDLRDVPAGRLRDRISAVFQDHMNYDLTAAENIALGDIGSLIAGSHRGDDRIRGAAERAGVHDLLAGLPRGYDTLLTRLFFEGLGDSDGAETGVVLSGGQWQRLALARALVRDRRDLMILDEPSSGLDPQAEHDVHERVREHRSGATSLLISHRLNTVRSADLIVVLSDGRILEQGDHDTLMAAGGSYAQLFTLQSEGYRDELVR</sequence>
<dbReference type="InterPro" id="IPR011527">
    <property type="entry name" value="ABC1_TM_dom"/>
</dbReference>
<dbReference type="InterPro" id="IPR003593">
    <property type="entry name" value="AAA+_ATPase"/>
</dbReference>
<dbReference type="InterPro" id="IPR036640">
    <property type="entry name" value="ABC1_TM_sf"/>
</dbReference>
<dbReference type="Proteomes" id="UP000198688">
    <property type="component" value="Chromosome I"/>
</dbReference>
<dbReference type="PANTHER" id="PTHR43394">
    <property type="entry name" value="ATP-DEPENDENT PERMEASE MDL1, MITOCHONDRIAL"/>
    <property type="match status" value="1"/>
</dbReference>
<dbReference type="InterPro" id="IPR039421">
    <property type="entry name" value="Type_1_exporter"/>
</dbReference>
<evidence type="ECO:0000313" key="11">
    <source>
        <dbReference type="Proteomes" id="UP000198688"/>
    </source>
</evidence>
<dbReference type="AlphaFoldDB" id="A0A1H1R346"/>
<keyword evidence="3" id="KW-0547">Nucleotide-binding</keyword>
<proteinExistence type="predicted"/>
<evidence type="ECO:0000256" key="7">
    <source>
        <dbReference type="SAM" id="Phobius"/>
    </source>
</evidence>
<dbReference type="Gene3D" id="3.40.50.300">
    <property type="entry name" value="P-loop containing nucleotide triphosphate hydrolases"/>
    <property type="match status" value="1"/>
</dbReference>
<keyword evidence="11" id="KW-1185">Reference proteome</keyword>
<comment type="subcellular location">
    <subcellularLocation>
        <location evidence="1">Cell membrane</location>
        <topology evidence="1">Multi-pass membrane protein</topology>
    </subcellularLocation>
</comment>
<dbReference type="RefSeq" id="WP_092541176.1">
    <property type="nucleotide sequence ID" value="NZ_BOMJ01000052.1"/>
</dbReference>
<dbReference type="GO" id="GO:0015421">
    <property type="term" value="F:ABC-type oligopeptide transporter activity"/>
    <property type="evidence" value="ECO:0007669"/>
    <property type="project" value="TreeGrafter"/>
</dbReference>
<keyword evidence="4 10" id="KW-0067">ATP-binding</keyword>
<organism evidence="10 11">
    <name type="scientific">Actinoplanes derwentensis</name>
    <dbReference type="NCBI Taxonomy" id="113562"/>
    <lineage>
        <taxon>Bacteria</taxon>
        <taxon>Bacillati</taxon>
        <taxon>Actinomycetota</taxon>
        <taxon>Actinomycetes</taxon>
        <taxon>Micromonosporales</taxon>
        <taxon>Micromonosporaceae</taxon>
        <taxon>Actinoplanes</taxon>
    </lineage>
</organism>
<dbReference type="OrthoDB" id="9806127at2"/>
<dbReference type="STRING" id="113562.SAMN04489716_0480"/>
<dbReference type="Gene3D" id="1.20.1560.10">
    <property type="entry name" value="ABC transporter type 1, transmembrane domain"/>
    <property type="match status" value="1"/>
</dbReference>